<gene>
    <name evidence="2" type="ORF">GNT65_15645</name>
</gene>
<name>A0A6L7I428_9GAMM</name>
<comment type="caution">
    <text evidence="2">The sequence shown here is derived from an EMBL/GenBank/DDBJ whole genome shotgun (WGS) entry which is preliminary data.</text>
</comment>
<dbReference type="EMBL" id="WRPA01000015">
    <property type="protein sequence ID" value="MXR70098.1"/>
    <property type="molecule type" value="Genomic_DNA"/>
</dbReference>
<proteinExistence type="predicted"/>
<keyword evidence="1" id="KW-1133">Transmembrane helix</keyword>
<evidence type="ECO:0000256" key="1">
    <source>
        <dbReference type="SAM" id="Phobius"/>
    </source>
</evidence>
<keyword evidence="3" id="KW-1185">Reference proteome</keyword>
<feature type="transmembrane region" description="Helical" evidence="1">
    <location>
        <begin position="15"/>
        <end position="33"/>
    </location>
</feature>
<evidence type="ECO:0000313" key="2">
    <source>
        <dbReference type="EMBL" id="MXR70098.1"/>
    </source>
</evidence>
<sequence>MNDHSVEMHVNEMRVIWIQVTLLAFAQISNFISETEGKMADRRAQIWCMTKDLDDEGGLMLRCFGVVLGLFWEKERLKK</sequence>
<dbReference type="RefSeq" id="WP_160797853.1">
    <property type="nucleotide sequence ID" value="NZ_WRPA01000015.1"/>
</dbReference>
<evidence type="ECO:0000313" key="3">
    <source>
        <dbReference type="Proteomes" id="UP000474778"/>
    </source>
</evidence>
<dbReference type="AlphaFoldDB" id="A0A6L7I428"/>
<organism evidence="2 3">
    <name type="scientific">Shewanella insulae</name>
    <dbReference type="NCBI Taxonomy" id="2681496"/>
    <lineage>
        <taxon>Bacteria</taxon>
        <taxon>Pseudomonadati</taxon>
        <taxon>Pseudomonadota</taxon>
        <taxon>Gammaproteobacteria</taxon>
        <taxon>Alteromonadales</taxon>
        <taxon>Shewanellaceae</taxon>
        <taxon>Shewanella</taxon>
    </lineage>
</organism>
<keyword evidence="1" id="KW-0472">Membrane</keyword>
<reference evidence="2 3" key="1">
    <citation type="submission" date="2019-12" db="EMBL/GenBank/DDBJ databases">
        <title>Shewanella insulae sp. nov., isolated from a tidal flat.</title>
        <authorList>
            <person name="Yoon J.-H."/>
        </authorList>
    </citation>
    <scope>NUCLEOTIDE SEQUENCE [LARGE SCALE GENOMIC DNA]</scope>
    <source>
        <strain evidence="2 3">JBTF-M18</strain>
    </source>
</reference>
<accession>A0A6L7I428</accession>
<keyword evidence="1" id="KW-0812">Transmembrane</keyword>
<dbReference type="Proteomes" id="UP000474778">
    <property type="component" value="Unassembled WGS sequence"/>
</dbReference>
<protein>
    <submittedName>
        <fullName evidence="2">Uncharacterized protein</fullName>
    </submittedName>
</protein>